<dbReference type="FunCoup" id="A0A1W4WLC3">
    <property type="interactions" value="3"/>
</dbReference>
<dbReference type="GO" id="GO:0098552">
    <property type="term" value="C:side of membrane"/>
    <property type="evidence" value="ECO:0007669"/>
    <property type="project" value="UniProtKB-KW"/>
</dbReference>
<dbReference type="PANTHER" id="PTHR33562">
    <property type="entry name" value="ATILLA, ISOFORM B-RELATED-RELATED"/>
    <property type="match status" value="1"/>
</dbReference>
<proteinExistence type="predicted"/>
<keyword evidence="6" id="KW-0472">Membrane</keyword>
<organism evidence="10 11">
    <name type="scientific">Agrilus planipennis</name>
    <name type="common">Emerald ash borer</name>
    <name type="synonym">Agrilus marcopoli</name>
    <dbReference type="NCBI Taxonomy" id="224129"/>
    <lineage>
        <taxon>Eukaryota</taxon>
        <taxon>Metazoa</taxon>
        <taxon>Ecdysozoa</taxon>
        <taxon>Arthropoda</taxon>
        <taxon>Hexapoda</taxon>
        <taxon>Insecta</taxon>
        <taxon>Pterygota</taxon>
        <taxon>Neoptera</taxon>
        <taxon>Endopterygota</taxon>
        <taxon>Coleoptera</taxon>
        <taxon>Polyphaga</taxon>
        <taxon>Elateriformia</taxon>
        <taxon>Buprestoidea</taxon>
        <taxon>Buprestidae</taxon>
        <taxon>Agrilinae</taxon>
        <taxon>Agrilus</taxon>
    </lineage>
</organism>
<evidence type="ECO:0000313" key="10">
    <source>
        <dbReference type="Proteomes" id="UP000192223"/>
    </source>
</evidence>
<dbReference type="InParanoid" id="A0A1W4WLC3"/>
<comment type="subcellular location">
    <subcellularLocation>
        <location evidence="1">Membrane</location>
        <topology evidence="1">Lipid-anchor</topology>
        <topology evidence="1">GPI-anchor</topology>
    </subcellularLocation>
</comment>
<name>A0A1W4WLC3_AGRPL</name>
<evidence type="ECO:0000256" key="7">
    <source>
        <dbReference type="ARBA" id="ARBA00023180"/>
    </source>
</evidence>
<evidence type="ECO:0000256" key="8">
    <source>
        <dbReference type="ARBA" id="ARBA00023288"/>
    </source>
</evidence>
<feature type="signal peptide" evidence="9">
    <location>
        <begin position="1"/>
        <end position="23"/>
    </location>
</feature>
<accession>A0A1W4WLC3</accession>
<evidence type="ECO:0000256" key="6">
    <source>
        <dbReference type="ARBA" id="ARBA00023136"/>
    </source>
</evidence>
<evidence type="ECO:0000256" key="9">
    <source>
        <dbReference type="SAM" id="SignalP"/>
    </source>
</evidence>
<dbReference type="GO" id="GO:0030431">
    <property type="term" value="P:sleep"/>
    <property type="evidence" value="ECO:0007669"/>
    <property type="project" value="InterPro"/>
</dbReference>
<keyword evidence="8" id="KW-0449">Lipoprotein</keyword>
<feature type="chain" id="PRO_5010742878" evidence="9">
    <location>
        <begin position="24"/>
        <end position="142"/>
    </location>
</feature>
<evidence type="ECO:0000256" key="5">
    <source>
        <dbReference type="ARBA" id="ARBA00022989"/>
    </source>
</evidence>
<dbReference type="GeneID" id="108736682"/>
<keyword evidence="2" id="KW-0336">GPI-anchor</keyword>
<dbReference type="Proteomes" id="UP000192223">
    <property type="component" value="Unplaced"/>
</dbReference>
<dbReference type="OrthoDB" id="6496929at2759"/>
<reference evidence="11" key="1">
    <citation type="submission" date="2025-08" db="UniProtKB">
        <authorList>
            <consortium name="RefSeq"/>
        </authorList>
    </citation>
    <scope>IDENTIFICATION</scope>
    <source>
        <tissue evidence="11">Entire body</tissue>
    </source>
</reference>
<dbReference type="AlphaFoldDB" id="A0A1W4WLC3"/>
<keyword evidence="3" id="KW-0812">Transmembrane</keyword>
<keyword evidence="4 9" id="KW-0732">Signal</keyword>
<evidence type="ECO:0000256" key="2">
    <source>
        <dbReference type="ARBA" id="ARBA00022622"/>
    </source>
</evidence>
<keyword evidence="10" id="KW-1185">Reference proteome</keyword>
<gene>
    <name evidence="11" type="primary">LOC108736682</name>
</gene>
<dbReference type="GO" id="GO:0032222">
    <property type="term" value="P:regulation of synaptic transmission, cholinergic"/>
    <property type="evidence" value="ECO:0007669"/>
    <property type="project" value="InterPro"/>
</dbReference>
<evidence type="ECO:0000256" key="4">
    <source>
        <dbReference type="ARBA" id="ARBA00022729"/>
    </source>
</evidence>
<dbReference type="PANTHER" id="PTHR33562:SF14">
    <property type="entry name" value="PROTEIN QUIVER"/>
    <property type="match status" value="1"/>
</dbReference>
<dbReference type="InterPro" id="IPR031424">
    <property type="entry name" value="QVR-like"/>
</dbReference>
<dbReference type="RefSeq" id="XP_018324709.1">
    <property type="nucleotide sequence ID" value="XM_018469207.2"/>
</dbReference>
<sequence>MAHAGKFFVGIVIVLIFSEKGKAIKCYQCNSHNDTRCEYEKVPEDLLKDCPIRNTVANKDYILCRKIKQSIDFEVNGLPPDSRIIRSCGFIEANYKNKCYHKSGYGGRQEVCACDSDACNNGNALFASIFTVVAAIFSTKLF</sequence>
<evidence type="ECO:0000313" key="11">
    <source>
        <dbReference type="RefSeq" id="XP_018324709.1"/>
    </source>
</evidence>
<dbReference type="KEGG" id="apln:108736682"/>
<dbReference type="Pfam" id="PF17064">
    <property type="entry name" value="QVR"/>
    <property type="match status" value="1"/>
</dbReference>
<evidence type="ECO:0000256" key="1">
    <source>
        <dbReference type="ARBA" id="ARBA00004589"/>
    </source>
</evidence>
<keyword evidence="7" id="KW-0325">Glycoprotein</keyword>
<protein>
    <submittedName>
        <fullName evidence="11">Uncharacterized protein LOC108736682</fullName>
    </submittedName>
</protein>
<dbReference type="InterPro" id="IPR050975">
    <property type="entry name" value="Sleep_regulator"/>
</dbReference>
<evidence type="ECO:0000256" key="3">
    <source>
        <dbReference type="ARBA" id="ARBA00022692"/>
    </source>
</evidence>
<keyword evidence="5" id="KW-1133">Transmembrane helix</keyword>